<evidence type="ECO:0000256" key="9">
    <source>
        <dbReference type="ARBA" id="ARBA00022741"/>
    </source>
</evidence>
<dbReference type="PANTHER" id="PTHR44936">
    <property type="entry name" value="SENSOR PROTEIN CREC"/>
    <property type="match status" value="1"/>
</dbReference>
<evidence type="ECO:0000256" key="11">
    <source>
        <dbReference type="ARBA" id="ARBA00022840"/>
    </source>
</evidence>
<sequence>MIRALIRASDSLAVRTAVVAVLGIVVVHVLSLWTYEHAMERERHAAHAIRLADQIVALRRSLMAAAAEKREDVAHDLSGGAIDAHWSREAMAAPGARAAERWQRLADDVRTLAPDLRPQDVLVGAGTDPHLSLVAVRLPDGSWLNARLFASVPQAAGAHGSVLSTTLMASGVLLLSLAIAAWLTRPLRAMARTVATLPPAAPLVRLPESGPKEVRELAHAFNGMQARIADLMERRTRALAAVSHDLRTPMTRLRFRMEDVGDPILREAMTADVAEMEQMVDATLSYLRGEASEEAVRPLDLVALVETLVDNARDRGLAADLSAPPRLVVAGRLVSLKRMVSNLLENALLYGGAAHVVLAEEGGEAVLTVRDEGPGIPEAQLTAVLEPFVRLESSRSRSTGGVGLGLPIARAVAEAHGGALSLVNGVGGGLVATVRLPKLQAETN</sequence>
<organism evidence="18 19">
    <name type="scientific">Chelatococcus asaccharovorans</name>
    <dbReference type="NCBI Taxonomy" id="28210"/>
    <lineage>
        <taxon>Bacteria</taxon>
        <taxon>Pseudomonadati</taxon>
        <taxon>Pseudomonadota</taxon>
        <taxon>Alphaproteobacteria</taxon>
        <taxon>Hyphomicrobiales</taxon>
        <taxon>Chelatococcaceae</taxon>
        <taxon>Chelatococcus</taxon>
    </lineage>
</organism>
<feature type="domain" description="Histidine kinase" evidence="16">
    <location>
        <begin position="241"/>
        <end position="440"/>
    </location>
</feature>
<comment type="subcellular location">
    <subcellularLocation>
        <location evidence="2">Cell inner membrane</location>
        <topology evidence="2">Multi-pass membrane protein</topology>
    </subcellularLocation>
</comment>
<dbReference type="GO" id="GO:0000155">
    <property type="term" value="F:phosphorelay sensor kinase activity"/>
    <property type="evidence" value="ECO:0007669"/>
    <property type="project" value="InterPro"/>
</dbReference>
<dbReference type="CDD" id="cd06225">
    <property type="entry name" value="HAMP"/>
    <property type="match status" value="1"/>
</dbReference>
<dbReference type="GO" id="GO:0005524">
    <property type="term" value="F:ATP binding"/>
    <property type="evidence" value="ECO:0007669"/>
    <property type="project" value="UniProtKB-KW"/>
</dbReference>
<evidence type="ECO:0000256" key="10">
    <source>
        <dbReference type="ARBA" id="ARBA00022777"/>
    </source>
</evidence>
<dbReference type="AlphaFoldDB" id="A0A2V3UG55"/>
<evidence type="ECO:0000256" key="13">
    <source>
        <dbReference type="ARBA" id="ARBA00023012"/>
    </source>
</evidence>
<dbReference type="InterPro" id="IPR050980">
    <property type="entry name" value="2C_sensor_his_kinase"/>
</dbReference>
<keyword evidence="13" id="KW-0902">Two-component regulatory system</keyword>
<dbReference type="InterPro" id="IPR003594">
    <property type="entry name" value="HATPase_dom"/>
</dbReference>
<dbReference type="EMBL" id="QJJK01000001">
    <property type="protein sequence ID" value="PXW64335.1"/>
    <property type="molecule type" value="Genomic_DNA"/>
</dbReference>
<name>A0A2V3UG55_9HYPH</name>
<evidence type="ECO:0000256" key="4">
    <source>
        <dbReference type="ARBA" id="ARBA00022475"/>
    </source>
</evidence>
<evidence type="ECO:0000256" key="12">
    <source>
        <dbReference type="ARBA" id="ARBA00022989"/>
    </source>
</evidence>
<dbReference type="OrthoDB" id="9804645at2"/>
<dbReference type="PROSITE" id="PS50885">
    <property type="entry name" value="HAMP"/>
    <property type="match status" value="1"/>
</dbReference>
<dbReference type="CDD" id="cd00075">
    <property type="entry name" value="HATPase"/>
    <property type="match status" value="1"/>
</dbReference>
<comment type="caution">
    <text evidence="18">The sequence shown here is derived from an EMBL/GenBank/DDBJ whole genome shotgun (WGS) entry which is preliminary data.</text>
</comment>
<dbReference type="SUPFAM" id="SSF55874">
    <property type="entry name" value="ATPase domain of HSP90 chaperone/DNA topoisomerase II/histidine kinase"/>
    <property type="match status" value="1"/>
</dbReference>
<evidence type="ECO:0000256" key="3">
    <source>
        <dbReference type="ARBA" id="ARBA00012438"/>
    </source>
</evidence>
<dbReference type="InterPro" id="IPR003660">
    <property type="entry name" value="HAMP_dom"/>
</dbReference>
<feature type="domain" description="HAMP" evidence="17">
    <location>
        <begin position="181"/>
        <end position="233"/>
    </location>
</feature>
<dbReference type="Pfam" id="PF02518">
    <property type="entry name" value="HATPase_c"/>
    <property type="match status" value="1"/>
</dbReference>
<feature type="transmembrane region" description="Helical" evidence="15">
    <location>
        <begin position="12"/>
        <end position="33"/>
    </location>
</feature>
<proteinExistence type="predicted"/>
<evidence type="ECO:0000256" key="6">
    <source>
        <dbReference type="ARBA" id="ARBA00022553"/>
    </source>
</evidence>
<evidence type="ECO:0000256" key="14">
    <source>
        <dbReference type="ARBA" id="ARBA00023136"/>
    </source>
</evidence>
<evidence type="ECO:0000256" key="5">
    <source>
        <dbReference type="ARBA" id="ARBA00022519"/>
    </source>
</evidence>
<evidence type="ECO:0000256" key="1">
    <source>
        <dbReference type="ARBA" id="ARBA00000085"/>
    </source>
</evidence>
<dbReference type="GO" id="GO:0005886">
    <property type="term" value="C:plasma membrane"/>
    <property type="evidence" value="ECO:0007669"/>
    <property type="project" value="UniProtKB-SubCell"/>
</dbReference>
<dbReference type="RefSeq" id="WP_110372434.1">
    <property type="nucleotide sequence ID" value="NZ_JAHBRY010000001.1"/>
</dbReference>
<evidence type="ECO:0000259" key="17">
    <source>
        <dbReference type="PROSITE" id="PS50885"/>
    </source>
</evidence>
<dbReference type="InterPro" id="IPR036097">
    <property type="entry name" value="HisK_dim/P_sf"/>
</dbReference>
<keyword evidence="10 18" id="KW-0418">Kinase</keyword>
<dbReference type="CDD" id="cd00082">
    <property type="entry name" value="HisKA"/>
    <property type="match status" value="1"/>
</dbReference>
<keyword evidence="6" id="KW-0597">Phosphoprotein</keyword>
<evidence type="ECO:0000313" key="19">
    <source>
        <dbReference type="Proteomes" id="UP000248021"/>
    </source>
</evidence>
<comment type="catalytic activity">
    <reaction evidence="1">
        <text>ATP + protein L-histidine = ADP + protein N-phospho-L-histidine.</text>
        <dbReference type="EC" id="2.7.13.3"/>
    </reaction>
</comment>
<keyword evidence="11" id="KW-0067">ATP-binding</keyword>
<dbReference type="SMART" id="SM00387">
    <property type="entry name" value="HATPase_c"/>
    <property type="match status" value="1"/>
</dbReference>
<protein>
    <recommendedName>
        <fullName evidence="3">histidine kinase</fullName>
        <ecNumber evidence="3">2.7.13.3</ecNumber>
    </recommendedName>
</protein>
<reference evidence="18 19" key="1">
    <citation type="submission" date="2018-05" db="EMBL/GenBank/DDBJ databases">
        <title>Genomic Encyclopedia of Type Strains, Phase IV (KMG-IV): sequencing the most valuable type-strain genomes for metagenomic binning, comparative biology and taxonomic classification.</title>
        <authorList>
            <person name="Goeker M."/>
        </authorList>
    </citation>
    <scope>NUCLEOTIDE SEQUENCE [LARGE SCALE GENOMIC DNA]</scope>
    <source>
        <strain evidence="18 19">DSM 6462</strain>
    </source>
</reference>
<evidence type="ECO:0000259" key="16">
    <source>
        <dbReference type="PROSITE" id="PS50109"/>
    </source>
</evidence>
<dbReference type="Pfam" id="PF00672">
    <property type="entry name" value="HAMP"/>
    <property type="match status" value="1"/>
</dbReference>
<dbReference type="PROSITE" id="PS50109">
    <property type="entry name" value="HIS_KIN"/>
    <property type="match status" value="1"/>
</dbReference>
<dbReference type="InterPro" id="IPR003661">
    <property type="entry name" value="HisK_dim/P_dom"/>
</dbReference>
<keyword evidence="19" id="KW-1185">Reference proteome</keyword>
<dbReference type="EC" id="2.7.13.3" evidence="3"/>
<dbReference type="InterPro" id="IPR036890">
    <property type="entry name" value="HATPase_C_sf"/>
</dbReference>
<keyword evidence="7" id="KW-0808">Transferase</keyword>
<dbReference type="Gene3D" id="3.30.565.10">
    <property type="entry name" value="Histidine kinase-like ATPase, C-terminal domain"/>
    <property type="match status" value="1"/>
</dbReference>
<gene>
    <name evidence="18" type="ORF">C7450_10190</name>
</gene>
<dbReference type="PANTHER" id="PTHR44936:SF5">
    <property type="entry name" value="SENSOR HISTIDINE KINASE ENVZ"/>
    <property type="match status" value="1"/>
</dbReference>
<keyword evidence="8 15" id="KW-0812">Transmembrane</keyword>
<keyword evidence="12 15" id="KW-1133">Transmembrane helix</keyword>
<keyword evidence="5" id="KW-0997">Cell inner membrane</keyword>
<dbReference type="Gene3D" id="1.10.287.130">
    <property type="match status" value="1"/>
</dbReference>
<keyword evidence="9" id="KW-0547">Nucleotide-binding</keyword>
<evidence type="ECO:0000256" key="2">
    <source>
        <dbReference type="ARBA" id="ARBA00004429"/>
    </source>
</evidence>
<keyword evidence="4" id="KW-1003">Cell membrane</keyword>
<evidence type="ECO:0000313" key="18">
    <source>
        <dbReference type="EMBL" id="PXW64335.1"/>
    </source>
</evidence>
<accession>A0A2V3UG55</accession>
<dbReference type="PRINTS" id="PR00344">
    <property type="entry name" value="BCTRLSENSOR"/>
</dbReference>
<evidence type="ECO:0000256" key="7">
    <source>
        <dbReference type="ARBA" id="ARBA00022679"/>
    </source>
</evidence>
<dbReference type="SUPFAM" id="SSF47384">
    <property type="entry name" value="Homodimeric domain of signal transducing histidine kinase"/>
    <property type="match status" value="1"/>
</dbReference>
<dbReference type="Proteomes" id="UP000248021">
    <property type="component" value="Unassembled WGS sequence"/>
</dbReference>
<dbReference type="InterPro" id="IPR004358">
    <property type="entry name" value="Sig_transdc_His_kin-like_C"/>
</dbReference>
<dbReference type="InterPro" id="IPR005467">
    <property type="entry name" value="His_kinase_dom"/>
</dbReference>
<keyword evidence="14 15" id="KW-0472">Membrane</keyword>
<evidence type="ECO:0000256" key="8">
    <source>
        <dbReference type="ARBA" id="ARBA00022692"/>
    </source>
</evidence>
<dbReference type="SMART" id="SM00304">
    <property type="entry name" value="HAMP"/>
    <property type="match status" value="1"/>
</dbReference>
<evidence type="ECO:0000256" key="15">
    <source>
        <dbReference type="SAM" id="Phobius"/>
    </source>
</evidence>